<organism evidence="3 4">
    <name type="scientific">Variimorphobacter saccharofermentans</name>
    <dbReference type="NCBI Taxonomy" id="2755051"/>
    <lineage>
        <taxon>Bacteria</taxon>
        <taxon>Bacillati</taxon>
        <taxon>Bacillota</taxon>
        <taxon>Clostridia</taxon>
        <taxon>Lachnospirales</taxon>
        <taxon>Lachnospiraceae</taxon>
        <taxon>Variimorphobacter</taxon>
    </lineage>
</organism>
<proteinExistence type="predicted"/>
<dbReference type="SUPFAM" id="SSF52540">
    <property type="entry name" value="P-loop containing nucleoside triphosphate hydrolases"/>
    <property type="match status" value="1"/>
</dbReference>
<evidence type="ECO:0000313" key="4">
    <source>
        <dbReference type="Proteomes" id="UP000574276"/>
    </source>
</evidence>
<dbReference type="Pfam" id="PF01935">
    <property type="entry name" value="DUF87"/>
    <property type="match status" value="1"/>
</dbReference>
<dbReference type="PROSITE" id="PS50901">
    <property type="entry name" value="FTSK"/>
    <property type="match status" value="1"/>
</dbReference>
<evidence type="ECO:0000256" key="1">
    <source>
        <dbReference type="PROSITE-ProRule" id="PRU00289"/>
    </source>
</evidence>
<dbReference type="Proteomes" id="UP000574276">
    <property type="component" value="Unassembled WGS sequence"/>
</dbReference>
<dbReference type="GO" id="GO:0003677">
    <property type="term" value="F:DNA binding"/>
    <property type="evidence" value="ECO:0007669"/>
    <property type="project" value="InterPro"/>
</dbReference>
<feature type="domain" description="FtsK" evidence="2">
    <location>
        <begin position="19"/>
        <end position="187"/>
    </location>
</feature>
<sequence>MALIDLVIDEKMLMYASLSSYVRWDTQKSPHLVVSGVTGSGKTYLVKLIIGRISKYITDSQITICDFKGDNSDFSGLIGAKRYYRFDDALRGFNEFYDCFLHRQRYNDSMNFRLILIEEYASLLNYLPKSESEEIKRKLSSLLMLARSFNFHVLLSQQRLDAEYFGKARDNFNVVITLGNVSKEVRDMLFSSYKDEITPDRSRGTGYMITNGADFRRIVVPQINNMDLLNQYIKDAVDR</sequence>
<dbReference type="AlphaFoldDB" id="A0A839K0H1"/>
<reference evidence="3 4" key="1">
    <citation type="submission" date="2020-07" db="EMBL/GenBank/DDBJ databases">
        <title>Characterization and genome sequencing of isolate MD1, a novel member within the family Lachnospiraceae.</title>
        <authorList>
            <person name="Rettenmaier R."/>
            <person name="Di Bello L."/>
            <person name="Zinser C."/>
            <person name="Scheitz K."/>
            <person name="Liebl W."/>
            <person name="Zverlov V."/>
        </authorList>
    </citation>
    <scope>NUCLEOTIDE SEQUENCE [LARGE SCALE GENOMIC DNA]</scope>
    <source>
        <strain evidence="3 4">MD1</strain>
    </source>
</reference>
<comment type="caution">
    <text evidence="3">The sequence shown here is derived from an EMBL/GenBank/DDBJ whole genome shotgun (WGS) entry which is preliminary data.</text>
</comment>
<dbReference type="Gene3D" id="3.40.50.300">
    <property type="entry name" value="P-loop containing nucleotide triphosphate hydrolases"/>
    <property type="match status" value="1"/>
</dbReference>
<protein>
    <submittedName>
        <fullName evidence="3">DUF87 domain-containing protein</fullName>
    </submittedName>
</protein>
<keyword evidence="1" id="KW-0547">Nucleotide-binding</keyword>
<gene>
    <name evidence="3" type="ORF">H0486_04995</name>
</gene>
<accession>A0A839K0H1</accession>
<dbReference type="InterPro" id="IPR002789">
    <property type="entry name" value="HerA_central"/>
</dbReference>
<dbReference type="RefSeq" id="WP_228351958.1">
    <property type="nucleotide sequence ID" value="NZ_JACEGA010000001.1"/>
</dbReference>
<dbReference type="EMBL" id="JACEGA010000001">
    <property type="protein sequence ID" value="MBB2182231.1"/>
    <property type="molecule type" value="Genomic_DNA"/>
</dbReference>
<dbReference type="InterPro" id="IPR027417">
    <property type="entry name" value="P-loop_NTPase"/>
</dbReference>
<dbReference type="GO" id="GO:0005524">
    <property type="term" value="F:ATP binding"/>
    <property type="evidence" value="ECO:0007669"/>
    <property type="project" value="UniProtKB-UniRule"/>
</dbReference>
<dbReference type="InterPro" id="IPR002543">
    <property type="entry name" value="FtsK_dom"/>
</dbReference>
<keyword evidence="1" id="KW-0067">ATP-binding</keyword>
<dbReference type="InterPro" id="IPR051162">
    <property type="entry name" value="T4SS_component"/>
</dbReference>
<keyword evidence="4" id="KW-1185">Reference proteome</keyword>
<dbReference type="PANTHER" id="PTHR30121">
    <property type="entry name" value="UNCHARACTERIZED PROTEIN YJGR-RELATED"/>
    <property type="match status" value="1"/>
</dbReference>
<feature type="binding site" evidence="1">
    <location>
        <begin position="36"/>
        <end position="43"/>
    </location>
    <ligand>
        <name>ATP</name>
        <dbReference type="ChEBI" id="CHEBI:30616"/>
    </ligand>
</feature>
<dbReference type="PANTHER" id="PTHR30121:SF6">
    <property type="entry name" value="SLR6007 PROTEIN"/>
    <property type="match status" value="1"/>
</dbReference>
<evidence type="ECO:0000313" key="3">
    <source>
        <dbReference type="EMBL" id="MBB2182231.1"/>
    </source>
</evidence>
<name>A0A839K0H1_9FIRM</name>
<evidence type="ECO:0000259" key="2">
    <source>
        <dbReference type="PROSITE" id="PS50901"/>
    </source>
</evidence>